<dbReference type="AlphaFoldDB" id="A0A165S790"/>
<dbReference type="InParanoid" id="A0A165S790"/>
<keyword evidence="3" id="KW-0813">Transport</keyword>
<evidence type="ECO:0000256" key="3">
    <source>
        <dbReference type="ARBA" id="ARBA00022448"/>
    </source>
</evidence>
<feature type="domain" description="Sodium/calcium exchanger membrane region" evidence="10">
    <location>
        <begin position="33"/>
        <end position="189"/>
    </location>
</feature>
<comment type="similarity">
    <text evidence="2">Belongs to the Ca(2+):cation antiporter (CaCA) (TC 2.A.19) family.</text>
</comment>
<evidence type="ECO:0000256" key="7">
    <source>
        <dbReference type="ARBA" id="ARBA00023136"/>
    </source>
</evidence>
<accession>A0A165S790</accession>
<dbReference type="GO" id="GO:0015369">
    <property type="term" value="F:calcium:proton antiporter activity"/>
    <property type="evidence" value="ECO:0007669"/>
    <property type="project" value="UniProtKB-ARBA"/>
</dbReference>
<keyword evidence="7 9" id="KW-0472">Membrane</keyword>
<dbReference type="PANTHER" id="PTHR31503:SF20">
    <property type="entry name" value="CA(2+)_H(+) EXCHANGER, PUTATIVE (EUROFUNG)-RELATED"/>
    <property type="match status" value="1"/>
</dbReference>
<dbReference type="STRING" id="1314782.A0A165S790"/>
<reference evidence="11 12" key="1">
    <citation type="journal article" date="2016" name="Mol. Biol. Evol.">
        <title>Comparative Genomics of Early-Diverging Mushroom-Forming Fungi Provides Insights into the Origins of Lignocellulose Decay Capabilities.</title>
        <authorList>
            <person name="Nagy L.G."/>
            <person name="Riley R."/>
            <person name="Tritt A."/>
            <person name="Adam C."/>
            <person name="Daum C."/>
            <person name="Floudas D."/>
            <person name="Sun H."/>
            <person name="Yadav J.S."/>
            <person name="Pangilinan J."/>
            <person name="Larsson K.H."/>
            <person name="Matsuura K."/>
            <person name="Barry K."/>
            <person name="Labutti K."/>
            <person name="Kuo R."/>
            <person name="Ohm R.A."/>
            <person name="Bhattacharya S.S."/>
            <person name="Shirouzu T."/>
            <person name="Yoshinaga Y."/>
            <person name="Martin F.M."/>
            <person name="Grigoriev I.V."/>
            <person name="Hibbett D.S."/>
        </authorList>
    </citation>
    <scope>NUCLEOTIDE SEQUENCE [LARGE SCALE GENOMIC DNA]</scope>
    <source>
        <strain evidence="11 12">HHB14362 ss-1</strain>
    </source>
</reference>
<gene>
    <name evidence="11" type="ORF">NEOLEDRAFT_392088</name>
</gene>
<dbReference type="Pfam" id="PF01699">
    <property type="entry name" value="Na_Ca_ex"/>
    <property type="match status" value="1"/>
</dbReference>
<evidence type="ECO:0000259" key="10">
    <source>
        <dbReference type="Pfam" id="PF01699"/>
    </source>
</evidence>
<feature type="compositionally biased region" description="Polar residues" evidence="8">
    <location>
        <begin position="225"/>
        <end position="241"/>
    </location>
</feature>
<keyword evidence="12" id="KW-1185">Reference proteome</keyword>
<dbReference type="GO" id="GO:0006874">
    <property type="term" value="P:intracellular calcium ion homeostasis"/>
    <property type="evidence" value="ECO:0007669"/>
    <property type="project" value="TreeGrafter"/>
</dbReference>
<feature type="transmembrane region" description="Helical" evidence="9">
    <location>
        <begin position="165"/>
        <end position="190"/>
    </location>
</feature>
<evidence type="ECO:0000256" key="9">
    <source>
        <dbReference type="SAM" id="Phobius"/>
    </source>
</evidence>
<keyword evidence="5 9" id="KW-1133">Transmembrane helix</keyword>
<feature type="region of interest" description="Disordered" evidence="8">
    <location>
        <begin position="224"/>
        <end position="250"/>
    </location>
</feature>
<dbReference type="OrthoDB" id="1699231at2759"/>
<evidence type="ECO:0000256" key="2">
    <source>
        <dbReference type="ARBA" id="ARBA00008170"/>
    </source>
</evidence>
<dbReference type="PANTHER" id="PTHR31503">
    <property type="entry name" value="VACUOLAR CALCIUM ION TRANSPORTER"/>
    <property type="match status" value="1"/>
</dbReference>
<evidence type="ECO:0000313" key="11">
    <source>
        <dbReference type="EMBL" id="KZT24764.1"/>
    </source>
</evidence>
<keyword evidence="4 9" id="KW-0812">Transmembrane</keyword>
<feature type="transmembrane region" description="Helical" evidence="9">
    <location>
        <begin position="33"/>
        <end position="53"/>
    </location>
</feature>
<organism evidence="11 12">
    <name type="scientific">Neolentinus lepideus HHB14362 ss-1</name>
    <dbReference type="NCBI Taxonomy" id="1314782"/>
    <lineage>
        <taxon>Eukaryota</taxon>
        <taxon>Fungi</taxon>
        <taxon>Dikarya</taxon>
        <taxon>Basidiomycota</taxon>
        <taxon>Agaricomycotina</taxon>
        <taxon>Agaricomycetes</taxon>
        <taxon>Gloeophyllales</taxon>
        <taxon>Gloeophyllaceae</taxon>
        <taxon>Neolentinus</taxon>
    </lineage>
</organism>
<evidence type="ECO:0000256" key="4">
    <source>
        <dbReference type="ARBA" id="ARBA00022692"/>
    </source>
</evidence>
<dbReference type="GO" id="GO:0000329">
    <property type="term" value="C:fungal-type vacuole membrane"/>
    <property type="evidence" value="ECO:0007669"/>
    <property type="project" value="TreeGrafter"/>
</dbReference>
<sequence length="280" mass="31022">MVLLMFIEWNIFLVLVPISWWLHFSHPTRYKTIFACTFIAKFPLANLLVLAAESLSMHVGSVPRGILHSTAGNTIEFIIALVALIRCELQVVQTSLIGSIVNHLLLSVGMCFLWGGFTHYEQEFDIKAAEVDSWLLIASIMVVLFPAVLHGTVDPNLSDPSQRQNILSVSHGVALVLLCIYATFLIFMFFSHRLMYDSSSYELGEREHRPTSTDYEAQVQVRATPGTSHDPGQSTNNGHNDTSVDRGRPETPALNLPMATILLILVTAVCCALVKSHGQC</sequence>
<protein>
    <recommendedName>
        <fullName evidence="10">Sodium/calcium exchanger membrane region domain-containing protein</fullName>
    </recommendedName>
</protein>
<evidence type="ECO:0000256" key="6">
    <source>
        <dbReference type="ARBA" id="ARBA00023065"/>
    </source>
</evidence>
<dbReference type="EMBL" id="KV425575">
    <property type="protein sequence ID" value="KZT24764.1"/>
    <property type="molecule type" value="Genomic_DNA"/>
</dbReference>
<dbReference type="GO" id="GO:0012505">
    <property type="term" value="C:endomembrane system"/>
    <property type="evidence" value="ECO:0007669"/>
    <property type="project" value="UniProtKB-SubCell"/>
</dbReference>
<name>A0A165S790_9AGAM</name>
<proteinExistence type="inferred from homology"/>
<evidence type="ECO:0000256" key="1">
    <source>
        <dbReference type="ARBA" id="ARBA00004127"/>
    </source>
</evidence>
<feature type="transmembrane region" description="Helical" evidence="9">
    <location>
        <begin position="135"/>
        <end position="153"/>
    </location>
</feature>
<feature type="transmembrane region" description="Helical" evidence="9">
    <location>
        <begin position="6"/>
        <end position="24"/>
    </location>
</feature>
<comment type="subcellular location">
    <subcellularLocation>
        <location evidence="1">Endomembrane system</location>
        <topology evidence="1">Multi-pass membrane protein</topology>
    </subcellularLocation>
</comment>
<keyword evidence="6" id="KW-0406">Ion transport</keyword>
<evidence type="ECO:0000256" key="8">
    <source>
        <dbReference type="SAM" id="MobiDB-lite"/>
    </source>
</evidence>
<evidence type="ECO:0000313" key="12">
    <source>
        <dbReference type="Proteomes" id="UP000076761"/>
    </source>
</evidence>
<feature type="transmembrane region" description="Helical" evidence="9">
    <location>
        <begin position="65"/>
        <end position="84"/>
    </location>
</feature>
<evidence type="ECO:0000256" key="5">
    <source>
        <dbReference type="ARBA" id="ARBA00022989"/>
    </source>
</evidence>
<feature type="transmembrane region" description="Helical" evidence="9">
    <location>
        <begin position="254"/>
        <end position="274"/>
    </location>
</feature>
<dbReference type="Gene3D" id="1.20.1420.30">
    <property type="entry name" value="NCX, central ion-binding region"/>
    <property type="match status" value="1"/>
</dbReference>
<feature type="transmembrane region" description="Helical" evidence="9">
    <location>
        <begin position="96"/>
        <end position="115"/>
    </location>
</feature>
<dbReference type="InterPro" id="IPR004713">
    <property type="entry name" value="CaH_exchang"/>
</dbReference>
<dbReference type="InterPro" id="IPR004837">
    <property type="entry name" value="NaCa_Exmemb"/>
</dbReference>
<dbReference type="InterPro" id="IPR044880">
    <property type="entry name" value="NCX_ion-bd_dom_sf"/>
</dbReference>
<dbReference type="Proteomes" id="UP000076761">
    <property type="component" value="Unassembled WGS sequence"/>
</dbReference>